<dbReference type="PANTHER" id="PTHR20861:SF6">
    <property type="entry name" value="BETA-RIBOFURANOSYLPHENOL 5'-PHOSPHATE SYNTHASE"/>
    <property type="match status" value="1"/>
</dbReference>
<sequence length="320" mass="33816">MSESVTIKVPARLHLGFLDIPRASGDRFGSVGLPIEDIATVVTIARASKPEIHGAEAIRVAQHMTTFCNHLGIAAHHHVTVHRTIPSHIGLGSGTQIALAISAALRTLHHFEPDIVNDAILLGRGSRSGIGIAAFNKGGVIIDAGKGHGSAAPTVISRIVFPETWRVILVFDTSTQGIHGQEEIEAFKTLPPFPVEISALICRHVVMSLMPALMERNLPLFGQAVQAIQDEIGRYFAPAQGGIFTSRSVEATIHRLAQAGATGIGQSSWGPTGFAFAASQKQAEHIVKSITPDAGAKIQIVAGRNAGAEITHTLLNLARA</sequence>
<keyword evidence="5" id="KW-0328">Glycosyltransferase</keyword>
<name>A0ABU0S5W2_9HYPH</name>
<dbReference type="RefSeq" id="WP_307276356.1">
    <property type="nucleotide sequence ID" value="NZ_JAUSZT010000002.1"/>
</dbReference>
<gene>
    <name evidence="5" type="ORF">QFZ34_000482</name>
</gene>
<dbReference type="InterPro" id="IPR004422">
    <property type="entry name" value="RFAP_synthase"/>
</dbReference>
<evidence type="ECO:0000259" key="4">
    <source>
        <dbReference type="Pfam" id="PF08544"/>
    </source>
</evidence>
<dbReference type="PANTHER" id="PTHR20861">
    <property type="entry name" value="HOMOSERINE/4-DIPHOSPHOCYTIDYL-2-C-METHYL-D-ERYTHRITOL KINASE"/>
    <property type="match status" value="1"/>
</dbReference>
<evidence type="ECO:0000259" key="3">
    <source>
        <dbReference type="Pfam" id="PF00288"/>
    </source>
</evidence>
<proteinExistence type="predicted"/>
<evidence type="ECO:0000256" key="2">
    <source>
        <dbReference type="ARBA" id="ARBA00022777"/>
    </source>
</evidence>
<comment type="caution">
    <text evidence="5">The sequence shown here is derived from an EMBL/GenBank/DDBJ whole genome shotgun (WGS) entry which is preliminary data.</text>
</comment>
<feature type="domain" description="GHMP kinase N-terminal" evidence="3">
    <location>
        <begin position="66"/>
        <end position="138"/>
    </location>
</feature>
<dbReference type="EMBL" id="JAUSZT010000002">
    <property type="protein sequence ID" value="MDQ0995305.1"/>
    <property type="molecule type" value="Genomic_DNA"/>
</dbReference>
<dbReference type="SUPFAM" id="SSF54211">
    <property type="entry name" value="Ribosomal protein S5 domain 2-like"/>
    <property type="match status" value="1"/>
</dbReference>
<dbReference type="InterPro" id="IPR006204">
    <property type="entry name" value="GHMP_kinase_N_dom"/>
</dbReference>
<organism evidence="5 6">
    <name type="scientific">Phyllobacterium ifriqiyense</name>
    <dbReference type="NCBI Taxonomy" id="314238"/>
    <lineage>
        <taxon>Bacteria</taxon>
        <taxon>Pseudomonadati</taxon>
        <taxon>Pseudomonadota</taxon>
        <taxon>Alphaproteobacteria</taxon>
        <taxon>Hyphomicrobiales</taxon>
        <taxon>Phyllobacteriaceae</taxon>
        <taxon>Phyllobacterium</taxon>
    </lineage>
</organism>
<dbReference type="GO" id="GO:0043793">
    <property type="term" value="F:beta-ribofuranosylaminobenzene 5'-phosphate synthase activity"/>
    <property type="evidence" value="ECO:0007669"/>
    <property type="project" value="UniProtKB-EC"/>
</dbReference>
<protein>
    <submittedName>
        <fullName evidence="5">Beta-ribofuranosylaminobenzene 5'-phosphate synthase</fullName>
        <ecNumber evidence="5">2.4.2.54</ecNumber>
    </submittedName>
</protein>
<evidence type="ECO:0000313" key="5">
    <source>
        <dbReference type="EMBL" id="MDQ0995305.1"/>
    </source>
</evidence>
<dbReference type="InterPro" id="IPR014721">
    <property type="entry name" value="Ribsml_uS5_D2-typ_fold_subgr"/>
</dbReference>
<dbReference type="Pfam" id="PF00288">
    <property type="entry name" value="GHMP_kinases_N"/>
    <property type="match status" value="1"/>
</dbReference>
<keyword evidence="1 5" id="KW-0808">Transferase</keyword>
<dbReference type="InterPro" id="IPR013750">
    <property type="entry name" value="GHMP_kinase_C_dom"/>
</dbReference>
<evidence type="ECO:0000313" key="6">
    <source>
        <dbReference type="Proteomes" id="UP001237780"/>
    </source>
</evidence>
<dbReference type="Proteomes" id="UP001237780">
    <property type="component" value="Unassembled WGS sequence"/>
</dbReference>
<accession>A0ABU0S5W2</accession>
<dbReference type="NCBIfam" id="TIGR00144">
    <property type="entry name" value="beta_RFAP_syn"/>
    <property type="match status" value="1"/>
</dbReference>
<dbReference type="EC" id="2.4.2.54" evidence="5"/>
<dbReference type="Pfam" id="PF08544">
    <property type="entry name" value="GHMP_kinases_C"/>
    <property type="match status" value="1"/>
</dbReference>
<dbReference type="InterPro" id="IPR020568">
    <property type="entry name" value="Ribosomal_Su5_D2-typ_SF"/>
</dbReference>
<keyword evidence="2" id="KW-0418">Kinase</keyword>
<feature type="domain" description="GHMP kinase C-terminal" evidence="4">
    <location>
        <begin position="209"/>
        <end position="290"/>
    </location>
</feature>
<evidence type="ECO:0000256" key="1">
    <source>
        <dbReference type="ARBA" id="ARBA00022679"/>
    </source>
</evidence>
<keyword evidence="6" id="KW-1185">Reference proteome</keyword>
<dbReference type="PIRSF" id="PIRSF004884">
    <property type="entry name" value="Sugar_kin_arch"/>
    <property type="match status" value="1"/>
</dbReference>
<dbReference type="Gene3D" id="3.30.230.10">
    <property type="match status" value="1"/>
</dbReference>
<reference evidence="5 6" key="1">
    <citation type="submission" date="2023-07" db="EMBL/GenBank/DDBJ databases">
        <title>Comparative genomics of wheat-associated soil bacteria to identify genetic determinants of phenazine resistance.</title>
        <authorList>
            <person name="Mouncey N."/>
        </authorList>
    </citation>
    <scope>NUCLEOTIDE SEQUENCE [LARGE SCALE GENOMIC DNA]</scope>
    <source>
        <strain evidence="5 6">W4I11</strain>
    </source>
</reference>